<dbReference type="Pfam" id="PF00488">
    <property type="entry name" value="MutS_V"/>
    <property type="match status" value="1"/>
</dbReference>
<dbReference type="InterPro" id="IPR011184">
    <property type="entry name" value="DNA_mismatch_repair_Msh2"/>
</dbReference>
<dbReference type="Proteomes" id="UP000887013">
    <property type="component" value="Unassembled WGS sequence"/>
</dbReference>
<dbReference type="GO" id="GO:0140664">
    <property type="term" value="F:ATP-dependent DNA damage sensor activity"/>
    <property type="evidence" value="ECO:0007669"/>
    <property type="project" value="InterPro"/>
</dbReference>
<evidence type="ECO:0000313" key="8">
    <source>
        <dbReference type="EMBL" id="GFT87304.1"/>
    </source>
</evidence>
<evidence type="ECO:0000256" key="5">
    <source>
        <dbReference type="ARBA" id="ARBA00023254"/>
    </source>
</evidence>
<evidence type="ECO:0000259" key="7">
    <source>
        <dbReference type="PROSITE" id="PS00486"/>
    </source>
</evidence>
<dbReference type="Gene3D" id="3.40.50.300">
    <property type="entry name" value="P-loop containing nucleotide triphosphate hydrolases"/>
    <property type="match status" value="1"/>
</dbReference>
<dbReference type="GO" id="GO:0007131">
    <property type="term" value="P:reciprocal meiotic recombination"/>
    <property type="evidence" value="ECO:0007669"/>
    <property type="project" value="TreeGrafter"/>
</dbReference>
<dbReference type="GO" id="GO:0030983">
    <property type="term" value="F:mismatched DNA binding"/>
    <property type="evidence" value="ECO:0007669"/>
    <property type="project" value="InterPro"/>
</dbReference>
<name>A0A8X6U3K1_NEPPI</name>
<feature type="domain" description="DNA mismatch repair proteins mutS family" evidence="7">
    <location>
        <begin position="686"/>
        <end position="702"/>
    </location>
</feature>
<keyword evidence="5" id="KW-0469">Meiosis</keyword>
<dbReference type="AlphaFoldDB" id="A0A8X6U3K1"/>
<keyword evidence="3" id="KW-0067">ATP-binding</keyword>
<protein>
    <submittedName>
        <fullName evidence="8">MutS protein homolog 4</fullName>
    </submittedName>
</protein>
<dbReference type="Gene3D" id="1.10.1420.10">
    <property type="match status" value="2"/>
</dbReference>
<evidence type="ECO:0000313" key="9">
    <source>
        <dbReference type="Proteomes" id="UP000887013"/>
    </source>
</evidence>
<keyword evidence="4" id="KW-0238">DNA-binding</keyword>
<dbReference type="OrthoDB" id="10252754at2759"/>
<dbReference type="SUPFAM" id="SSF52540">
    <property type="entry name" value="P-loop containing nucleoside triphosphate hydrolases"/>
    <property type="match status" value="1"/>
</dbReference>
<comment type="caution">
    <text evidence="8">The sequence shown here is derived from an EMBL/GenBank/DDBJ whole genome shotgun (WGS) entry which is preliminary data.</text>
</comment>
<dbReference type="InterPro" id="IPR007861">
    <property type="entry name" value="DNA_mismatch_repair_MutS_clamp"/>
</dbReference>
<dbReference type="FunFam" id="3.40.50.300:FF:000870">
    <property type="entry name" value="MutS protein homolog 4"/>
    <property type="match status" value="1"/>
</dbReference>
<keyword evidence="9" id="KW-1185">Reference proteome</keyword>
<dbReference type="PIRSF" id="PIRSF005813">
    <property type="entry name" value="MSH2"/>
    <property type="match status" value="1"/>
</dbReference>
<dbReference type="Gene3D" id="3.30.420.110">
    <property type="entry name" value="MutS, connector domain"/>
    <property type="match status" value="1"/>
</dbReference>
<dbReference type="InterPro" id="IPR036187">
    <property type="entry name" value="DNA_mismatch_repair_MutS_sf"/>
</dbReference>
<evidence type="ECO:0000256" key="1">
    <source>
        <dbReference type="ARBA" id="ARBA00006271"/>
    </source>
</evidence>
<dbReference type="InterPro" id="IPR045076">
    <property type="entry name" value="MutS"/>
</dbReference>
<dbReference type="PROSITE" id="PS00486">
    <property type="entry name" value="DNA_MISMATCH_REPAIR_2"/>
    <property type="match status" value="1"/>
</dbReference>
<dbReference type="GO" id="GO:0006298">
    <property type="term" value="P:mismatch repair"/>
    <property type="evidence" value="ECO:0007669"/>
    <property type="project" value="InterPro"/>
</dbReference>
<feature type="compositionally biased region" description="Polar residues" evidence="6">
    <location>
        <begin position="46"/>
        <end position="73"/>
    </location>
</feature>
<comment type="similarity">
    <text evidence="1">Belongs to the DNA mismatch repair MutS family.</text>
</comment>
<dbReference type="PANTHER" id="PTHR11361:SF21">
    <property type="entry name" value="MUTS PROTEIN HOMOLOG 4"/>
    <property type="match status" value="1"/>
</dbReference>
<dbReference type="FunFam" id="3.30.420.110:FF:000003">
    <property type="entry name" value="mutS protein homolog 4"/>
    <property type="match status" value="1"/>
</dbReference>
<dbReference type="Pfam" id="PF05190">
    <property type="entry name" value="MutS_IV"/>
    <property type="match status" value="1"/>
</dbReference>
<feature type="region of interest" description="Disordered" evidence="6">
    <location>
        <begin position="46"/>
        <end position="84"/>
    </location>
</feature>
<dbReference type="GO" id="GO:0005634">
    <property type="term" value="C:nucleus"/>
    <property type="evidence" value="ECO:0007669"/>
    <property type="project" value="TreeGrafter"/>
</dbReference>
<dbReference type="InterPro" id="IPR007860">
    <property type="entry name" value="DNA_mmatch_repair_MutS_con_dom"/>
</dbReference>
<evidence type="ECO:0000256" key="4">
    <source>
        <dbReference type="ARBA" id="ARBA00023125"/>
    </source>
</evidence>
<sequence length="865" mass="96960">MSGPSVISKLPTPADVSGEEGIPQDHSLFLHPATFVNAMKKYPKQWSSSNCNSAQRTSGKESSSSNTVSAGDRSSTSKSSTTPQSCANTKIVAIVEGRGVARGEIGMACIDIKNPVLLLSQFADTQAYLRLAVQLNVLKPLEVVMPNTSLEHGYKTKLLCRIRELFPEMTTVTVQRKYFNETRGLQYIQELCASEYKTVEIEVSPKYYCLAACAALLKYFEFKQNVTYATNSLKVVYCTSADTTMISMATARHLELVTNELDKAEHCLYGILNHTLTPGGDRLLRANILQPPCDFNTINTRLDCISELIDKEELFYDLKSVIGKFVDTEHLLSLCIQIPKEESVRSCEQKIANVICMKHTLELVKPLCNCLASCSNALFQTYFQILSDERFLILQEKIGLVIHTDARWQKGVLNMHMQKCFAVKPNINGLLDVARRAYSESVNDVSDIVKQLEKQYNLPLQVGYSSMRGFFIQIPCKLLPAGKELPQIFLKVNKYKNFTTCTTEDLIKLNDRIQESLNEIYLMSDLIINEVLNEIREHIGCLYNLTEAVSSIDFLLSLAHVCTLSDHVRPEFSSSLAIKNGRHPVIEKICGITFVPNNAFLCEEMNFMVLTGANMSGKSTYLKQLAVLQIMAQMGSYVPAEFASFRIADQILTRMGNSNDIEKNYSTFMLQMKETNFVLQHTTEKSLIIMDELGKGTSIEEGCAIAYAICEELLKTKAFVLCSTHFSQLTQLASVYPNVENYHFSVEYVLNKEDGCACNFTHILTPGPCKEKYYGIKLAEISTMPQSIVLEAKRLVNTWSEARSPVSEDGASCDENKEKIKLVIHLIQLAQQDSLLDLEGLKDHLQNLQTQFKINTIPSSHSDDL</sequence>
<evidence type="ECO:0000256" key="3">
    <source>
        <dbReference type="ARBA" id="ARBA00022840"/>
    </source>
</evidence>
<dbReference type="SUPFAM" id="SSF48334">
    <property type="entry name" value="DNA repair protein MutS, domain III"/>
    <property type="match status" value="1"/>
</dbReference>
<dbReference type="FunFam" id="1.10.1420.10:FF:000013">
    <property type="entry name" value="mutS protein homolog 4"/>
    <property type="match status" value="1"/>
</dbReference>
<gene>
    <name evidence="8" type="primary">MSH4</name>
    <name evidence="8" type="ORF">NPIL_289881</name>
</gene>
<dbReference type="PANTHER" id="PTHR11361">
    <property type="entry name" value="DNA MISMATCH REPAIR PROTEIN MUTS FAMILY MEMBER"/>
    <property type="match status" value="1"/>
</dbReference>
<organism evidence="8 9">
    <name type="scientific">Nephila pilipes</name>
    <name type="common">Giant wood spider</name>
    <name type="synonym">Nephila maculata</name>
    <dbReference type="NCBI Taxonomy" id="299642"/>
    <lineage>
        <taxon>Eukaryota</taxon>
        <taxon>Metazoa</taxon>
        <taxon>Ecdysozoa</taxon>
        <taxon>Arthropoda</taxon>
        <taxon>Chelicerata</taxon>
        <taxon>Arachnida</taxon>
        <taxon>Araneae</taxon>
        <taxon>Araneomorphae</taxon>
        <taxon>Entelegynae</taxon>
        <taxon>Araneoidea</taxon>
        <taxon>Nephilidae</taxon>
        <taxon>Nephila</taxon>
    </lineage>
</organism>
<evidence type="ECO:0000256" key="6">
    <source>
        <dbReference type="SAM" id="MobiDB-lite"/>
    </source>
</evidence>
<feature type="region of interest" description="Disordered" evidence="6">
    <location>
        <begin position="1"/>
        <end position="23"/>
    </location>
</feature>
<dbReference type="InterPro" id="IPR027417">
    <property type="entry name" value="P-loop_NTPase"/>
</dbReference>
<dbReference type="InterPro" id="IPR007696">
    <property type="entry name" value="DNA_mismatch_repair_MutS_core"/>
</dbReference>
<dbReference type="SMART" id="SM00534">
    <property type="entry name" value="MUTSac"/>
    <property type="match status" value="1"/>
</dbReference>
<dbReference type="GO" id="GO:0005524">
    <property type="term" value="F:ATP binding"/>
    <property type="evidence" value="ECO:0007669"/>
    <property type="project" value="UniProtKB-KW"/>
</dbReference>
<dbReference type="InterPro" id="IPR036678">
    <property type="entry name" value="MutS_con_dom_sf"/>
</dbReference>
<dbReference type="Pfam" id="PF05192">
    <property type="entry name" value="MutS_III"/>
    <property type="match status" value="1"/>
</dbReference>
<accession>A0A8X6U3K1</accession>
<reference evidence="8" key="1">
    <citation type="submission" date="2020-08" db="EMBL/GenBank/DDBJ databases">
        <title>Multicomponent nature underlies the extraordinary mechanical properties of spider dragline silk.</title>
        <authorList>
            <person name="Kono N."/>
            <person name="Nakamura H."/>
            <person name="Mori M."/>
            <person name="Yoshida Y."/>
            <person name="Ohtoshi R."/>
            <person name="Malay A.D."/>
            <person name="Moran D.A.P."/>
            <person name="Tomita M."/>
            <person name="Numata K."/>
            <person name="Arakawa K."/>
        </authorList>
    </citation>
    <scope>NUCLEOTIDE SEQUENCE</scope>
</reference>
<keyword evidence="2" id="KW-0547">Nucleotide-binding</keyword>
<dbReference type="Pfam" id="PF05188">
    <property type="entry name" value="MutS_II"/>
    <property type="match status" value="1"/>
</dbReference>
<evidence type="ECO:0000256" key="2">
    <source>
        <dbReference type="ARBA" id="ARBA00022741"/>
    </source>
</evidence>
<dbReference type="InterPro" id="IPR000432">
    <property type="entry name" value="DNA_mismatch_repair_MutS_C"/>
</dbReference>
<dbReference type="SMART" id="SM00533">
    <property type="entry name" value="MUTSd"/>
    <property type="match status" value="1"/>
</dbReference>
<dbReference type="EMBL" id="BMAW01119992">
    <property type="protein sequence ID" value="GFT87304.1"/>
    <property type="molecule type" value="Genomic_DNA"/>
</dbReference>
<proteinExistence type="inferred from homology"/>